<protein>
    <submittedName>
        <fullName evidence="1">Uncharacterized protein</fullName>
    </submittedName>
</protein>
<comment type="caution">
    <text evidence="1">The sequence shown here is derived from an EMBL/GenBank/DDBJ whole genome shotgun (WGS) entry which is preliminary data.</text>
</comment>
<evidence type="ECO:0000313" key="2">
    <source>
        <dbReference type="Proteomes" id="UP000186112"/>
    </source>
</evidence>
<accession>A0A1U7M7P5</accession>
<reference evidence="1 2" key="1">
    <citation type="submission" date="2016-02" db="EMBL/GenBank/DDBJ databases">
        <title>Genome sequence of Tissierella creatinophila DSM 6911.</title>
        <authorList>
            <person name="Poehlein A."/>
            <person name="Daniel R."/>
        </authorList>
    </citation>
    <scope>NUCLEOTIDE SEQUENCE [LARGE SCALE GENOMIC DNA]</scope>
    <source>
        <strain evidence="1 2">DSM 6911</strain>
    </source>
</reference>
<dbReference type="RefSeq" id="WP_075725075.1">
    <property type="nucleotide sequence ID" value="NZ_LTDM01000009.1"/>
</dbReference>
<dbReference type="AlphaFoldDB" id="A0A1U7M7P5"/>
<sequence>MLSFLDNFSKRMKHIALYAFLFKNSIAKTTWKQYGFEDFYEQTNVIFMVLLFIMEQSLKDESCTMDDIASFIDTVNMQSLKKHITYEECKELGDFIINIILGNEGKVMYFRGYDFHEEQYKSIHVSFIANKPVYIEEDVRRTSYYLTDDGYNLMLSTLEMESNMRLTVHEMIFKLHIEKASYDKAVDDVKNIFNQLRIQFQRIQEAMRKVKQNALSYSVLDYKVLLEENLSTIEDTSKKFSGYRENIREKVKQLELQDINIEKLGKEDLENLKNLKIIEGYLSRAIDEHQQILKSHFELKSLYSKELEDLSQMTLIKRFNIRNELYDKVLDNSDYMENIEYFIRPLLNQELDKTYNINKSIEIQKPITTKIINDEGEILSFDEDEWQEERIARQKAKLTLYNNSLKVILIKALEYGSISLRDLKEVLSEDYTELIPTIEIFKEIIVELLKNMVIDIEELRKEKSEHLFESSVLEFQLNESILELIHMIPLLDKINKLTIYRAEDKEPVIFENLNSDNGQAKKIYCSNILFNVE</sequence>
<evidence type="ECO:0000313" key="1">
    <source>
        <dbReference type="EMBL" id="OLS03306.1"/>
    </source>
</evidence>
<dbReference type="EMBL" id="LTDM01000009">
    <property type="protein sequence ID" value="OLS03306.1"/>
    <property type="molecule type" value="Genomic_DNA"/>
</dbReference>
<dbReference type="Proteomes" id="UP000186112">
    <property type="component" value="Unassembled WGS sequence"/>
</dbReference>
<dbReference type="OrthoDB" id="1643270at2"/>
<name>A0A1U7M7P5_TISCR</name>
<organism evidence="1 2">
    <name type="scientific">Tissierella creatinophila DSM 6911</name>
    <dbReference type="NCBI Taxonomy" id="1123403"/>
    <lineage>
        <taxon>Bacteria</taxon>
        <taxon>Bacillati</taxon>
        <taxon>Bacillota</taxon>
        <taxon>Tissierellia</taxon>
        <taxon>Tissierellales</taxon>
        <taxon>Tissierellaceae</taxon>
        <taxon>Tissierella</taxon>
    </lineage>
</organism>
<keyword evidence="2" id="KW-1185">Reference proteome</keyword>
<proteinExistence type="predicted"/>
<gene>
    <name evidence="1" type="ORF">TICRE_06440</name>
</gene>